<keyword evidence="2" id="KW-1185">Reference proteome</keyword>
<evidence type="ECO:0000313" key="1">
    <source>
        <dbReference type="EMBL" id="GIX71126.1"/>
    </source>
</evidence>
<dbReference type="Proteomes" id="UP001054945">
    <property type="component" value="Unassembled WGS sequence"/>
</dbReference>
<dbReference type="EMBL" id="BPLR01019724">
    <property type="protein sequence ID" value="GIX71126.1"/>
    <property type="molecule type" value="Genomic_DNA"/>
</dbReference>
<evidence type="ECO:0000313" key="2">
    <source>
        <dbReference type="Proteomes" id="UP001054945"/>
    </source>
</evidence>
<name>A0AAV4MI44_CAEEX</name>
<comment type="caution">
    <text evidence="1">The sequence shown here is derived from an EMBL/GenBank/DDBJ whole genome shotgun (WGS) entry which is preliminary data.</text>
</comment>
<protein>
    <submittedName>
        <fullName evidence="1">Uncharacterized protein</fullName>
    </submittedName>
</protein>
<accession>A0AAV4MI44</accession>
<gene>
    <name evidence="1" type="ORF">CEXT_486761</name>
</gene>
<sequence length="111" mass="12834">MILFILLKRHTAKNNVTFVSNSSVNTGNKFQILEKNTKNNENVNDNNNSITIIHKIPPIMVRQSDKVKEQLKIIHNSINDDSIKINLSGELIKIYPNNEENRRKNYHHASN</sequence>
<reference evidence="1 2" key="1">
    <citation type="submission" date="2021-06" db="EMBL/GenBank/DDBJ databases">
        <title>Caerostris extrusa draft genome.</title>
        <authorList>
            <person name="Kono N."/>
            <person name="Arakawa K."/>
        </authorList>
    </citation>
    <scope>NUCLEOTIDE SEQUENCE [LARGE SCALE GENOMIC DNA]</scope>
</reference>
<dbReference type="AlphaFoldDB" id="A0AAV4MI44"/>
<organism evidence="1 2">
    <name type="scientific">Caerostris extrusa</name>
    <name type="common">Bark spider</name>
    <name type="synonym">Caerostris bankana</name>
    <dbReference type="NCBI Taxonomy" id="172846"/>
    <lineage>
        <taxon>Eukaryota</taxon>
        <taxon>Metazoa</taxon>
        <taxon>Ecdysozoa</taxon>
        <taxon>Arthropoda</taxon>
        <taxon>Chelicerata</taxon>
        <taxon>Arachnida</taxon>
        <taxon>Araneae</taxon>
        <taxon>Araneomorphae</taxon>
        <taxon>Entelegynae</taxon>
        <taxon>Araneoidea</taxon>
        <taxon>Araneidae</taxon>
        <taxon>Caerostris</taxon>
    </lineage>
</organism>
<proteinExistence type="predicted"/>